<dbReference type="GO" id="GO:0016740">
    <property type="term" value="F:transferase activity"/>
    <property type="evidence" value="ECO:0007669"/>
    <property type="project" value="UniProtKB-KW"/>
</dbReference>
<evidence type="ECO:0000259" key="1">
    <source>
        <dbReference type="Pfam" id="PF04230"/>
    </source>
</evidence>
<gene>
    <name evidence="2" type="ORF">BXY45_106158</name>
</gene>
<name>A0A316ACU8_9ACTN</name>
<dbReference type="EMBL" id="QGDQ01000006">
    <property type="protein sequence ID" value="PWJ54714.1"/>
    <property type="molecule type" value="Genomic_DNA"/>
</dbReference>
<evidence type="ECO:0000313" key="2">
    <source>
        <dbReference type="EMBL" id="PWJ54714.1"/>
    </source>
</evidence>
<dbReference type="OrthoDB" id="1491277at2"/>
<evidence type="ECO:0000313" key="3">
    <source>
        <dbReference type="Proteomes" id="UP000245469"/>
    </source>
</evidence>
<proteinExistence type="predicted"/>
<sequence>MRAVEAALLAAGVDVDLAWSPVMATAPGAGGVELSRADPDAYTDLVWACGPLHGRPVAEVAARFSRLRRTAVGVSVVDDDDEGLRAWHLVLARDAPGIAAVRDLAAGPAAVLARDLLGDTARPPSSLSSTSMLPPSSSVPAGSGVVGVYLAPGQAEYGVRRRHDAVTEALGHWLGSLSRRGVARLALDTRLDPRGWRDPATAAEVLAIIRRCDAVVTMRLHGLVLALAAGVPAVAVDPVAGGGKVSAQARAWGWPAVISAEQLLGAAPAGERLLGEQLAWAMGERGRAAAQRAAVEAPDAGREQLEALVSAVLAPRS</sequence>
<dbReference type="InterPro" id="IPR007345">
    <property type="entry name" value="Polysacch_pyruvyl_Trfase"/>
</dbReference>
<keyword evidence="2" id="KW-0808">Transferase</keyword>
<protein>
    <submittedName>
        <fullName evidence="2">Polysaccharide pyruvyl transferase</fullName>
    </submittedName>
</protein>
<organism evidence="2 3">
    <name type="scientific">Quadrisphaera granulorum</name>
    <dbReference type="NCBI Taxonomy" id="317664"/>
    <lineage>
        <taxon>Bacteria</taxon>
        <taxon>Bacillati</taxon>
        <taxon>Actinomycetota</taxon>
        <taxon>Actinomycetes</taxon>
        <taxon>Kineosporiales</taxon>
        <taxon>Kineosporiaceae</taxon>
        <taxon>Quadrisphaera</taxon>
    </lineage>
</organism>
<dbReference type="Pfam" id="PF04230">
    <property type="entry name" value="PS_pyruv_trans"/>
    <property type="match status" value="1"/>
</dbReference>
<dbReference type="AlphaFoldDB" id="A0A316ACU8"/>
<dbReference type="Proteomes" id="UP000245469">
    <property type="component" value="Unassembled WGS sequence"/>
</dbReference>
<keyword evidence="3" id="KW-1185">Reference proteome</keyword>
<comment type="caution">
    <text evidence="2">The sequence shown here is derived from an EMBL/GenBank/DDBJ whole genome shotgun (WGS) entry which is preliminary data.</text>
</comment>
<feature type="domain" description="Polysaccharide pyruvyl transferase" evidence="1">
    <location>
        <begin position="200"/>
        <end position="237"/>
    </location>
</feature>
<accession>A0A316ACU8</accession>
<reference evidence="2 3" key="1">
    <citation type="submission" date="2018-03" db="EMBL/GenBank/DDBJ databases">
        <title>Genomic Encyclopedia of Archaeal and Bacterial Type Strains, Phase II (KMG-II): from individual species to whole genera.</title>
        <authorList>
            <person name="Goeker M."/>
        </authorList>
    </citation>
    <scope>NUCLEOTIDE SEQUENCE [LARGE SCALE GENOMIC DNA]</scope>
    <source>
        <strain evidence="2 3">DSM 44889</strain>
    </source>
</reference>